<name>A0A8J5QVZ0_9HYME</name>
<dbReference type="Proteomes" id="UP000729913">
    <property type="component" value="Unassembled WGS sequence"/>
</dbReference>
<protein>
    <recommendedName>
        <fullName evidence="2">MH2 domain-containing protein</fullName>
    </recommendedName>
</protein>
<dbReference type="GO" id="GO:0006355">
    <property type="term" value="P:regulation of DNA-templated transcription"/>
    <property type="evidence" value="ECO:0007669"/>
    <property type="project" value="InterPro"/>
</dbReference>
<evidence type="ECO:0000259" key="2">
    <source>
        <dbReference type="PROSITE" id="PS51076"/>
    </source>
</evidence>
<organism evidence="3 4">
    <name type="scientific">Cotesia typhae</name>
    <dbReference type="NCBI Taxonomy" id="2053667"/>
    <lineage>
        <taxon>Eukaryota</taxon>
        <taxon>Metazoa</taxon>
        <taxon>Ecdysozoa</taxon>
        <taxon>Arthropoda</taxon>
        <taxon>Hexapoda</taxon>
        <taxon>Insecta</taxon>
        <taxon>Pterygota</taxon>
        <taxon>Neoptera</taxon>
        <taxon>Endopterygota</taxon>
        <taxon>Hymenoptera</taxon>
        <taxon>Apocrita</taxon>
        <taxon>Ichneumonoidea</taxon>
        <taxon>Braconidae</taxon>
        <taxon>Microgastrinae</taxon>
        <taxon>Cotesia</taxon>
    </lineage>
</organism>
<dbReference type="OrthoDB" id="5973987at2759"/>
<gene>
    <name evidence="3" type="ORF">G9C98_007868</name>
</gene>
<feature type="region of interest" description="Disordered" evidence="1">
    <location>
        <begin position="232"/>
        <end position="257"/>
    </location>
</feature>
<evidence type="ECO:0000313" key="4">
    <source>
        <dbReference type="Proteomes" id="UP000729913"/>
    </source>
</evidence>
<evidence type="ECO:0000313" key="3">
    <source>
        <dbReference type="EMBL" id="KAG8034792.1"/>
    </source>
</evidence>
<dbReference type="PANTHER" id="PTHR22742:SF2">
    <property type="entry name" value="EXPANSION, ISOFORM A-RELATED"/>
    <property type="match status" value="1"/>
</dbReference>
<keyword evidence="4" id="KW-1185">Reference proteome</keyword>
<feature type="compositionally biased region" description="Low complexity" evidence="1">
    <location>
        <begin position="238"/>
        <end position="247"/>
    </location>
</feature>
<reference evidence="3" key="2">
    <citation type="submission" date="2021-04" db="EMBL/GenBank/DDBJ databases">
        <title>Genome-wide patterns of bracovirus chromosomal integration into multiple host tissues during parasitism.</title>
        <authorList>
            <person name="Chebbi M.A.C."/>
        </authorList>
    </citation>
    <scope>NUCLEOTIDE SEQUENCE</scope>
    <source>
        <tissue evidence="3">Whole body</tissue>
    </source>
</reference>
<dbReference type="PANTHER" id="PTHR22742">
    <property type="entry name" value="EXPANSION, ISOFORM A-RELATED"/>
    <property type="match status" value="1"/>
</dbReference>
<dbReference type="Pfam" id="PF03166">
    <property type="entry name" value="MH2"/>
    <property type="match status" value="1"/>
</dbReference>
<dbReference type="SMART" id="SM00524">
    <property type="entry name" value="DWB"/>
    <property type="match status" value="1"/>
</dbReference>
<evidence type="ECO:0000256" key="1">
    <source>
        <dbReference type="SAM" id="MobiDB-lite"/>
    </source>
</evidence>
<comment type="caution">
    <text evidence="3">The sequence shown here is derived from an EMBL/GenBank/DDBJ whole genome shotgun (WGS) entry which is preliminary data.</text>
</comment>
<dbReference type="AlphaFoldDB" id="A0A8J5QVZ0"/>
<dbReference type="InterPro" id="IPR001132">
    <property type="entry name" value="SMAD_dom_Dwarfin-type"/>
</dbReference>
<dbReference type="PROSITE" id="PS51076">
    <property type="entry name" value="MH2"/>
    <property type="match status" value="1"/>
</dbReference>
<reference evidence="3" key="1">
    <citation type="submission" date="2020-03" db="EMBL/GenBank/DDBJ databases">
        <authorList>
            <person name="Chebbi M.A."/>
            <person name="Drezen J.M."/>
        </authorList>
    </citation>
    <scope>NUCLEOTIDE SEQUENCE</scope>
    <source>
        <tissue evidence="3">Whole body</tissue>
    </source>
</reference>
<accession>A0A8J5QVZ0</accession>
<proteinExistence type="predicted"/>
<feature type="domain" description="MH2" evidence="2">
    <location>
        <begin position="29"/>
        <end position="227"/>
    </location>
</feature>
<sequence>MVSRRKILSRSRDNLADSQYDDQEEEDVWYNLDKLYKDHIQEVLDKWNQIDDEIWAKVIVFERNRRVAKAYARAPVLTVNDSIDGFDGFRHIDLGVKIKMDDKGNILIKRLCKSNVYIKTTHPEENAVGAEILRNSQGALEFEKPGKLFDMAKYEQNLERETRRSYPDRRRLEKQCLSAIVFVRTEAELLKCPVWVLIVNVVGLELLKSKLPILPALKRSVDIKNRPRIPIPDEDPYSVAGVASASGPSELRDAPDYDDIEDDYGSNGVRPAVVVTEDSKKNNKKNDRKNDDPYYCGMRARVPNFVKMAKNSQIRILPAYGTGRPQPAPAQIPATAYVGYNSSQSQSSHIYASHAPNRRPPIMYHARSFESGLDSDDRIDSPYNHIYGRLPIPTRSFIPPVPRGMYIGEWD</sequence>
<dbReference type="EMBL" id="JAAOIC020000067">
    <property type="protein sequence ID" value="KAG8034792.1"/>
    <property type="molecule type" value="Genomic_DNA"/>
</dbReference>